<keyword evidence="2" id="KW-1185">Reference proteome</keyword>
<dbReference type="EMBL" id="JAOYFB010000004">
    <property type="protein sequence ID" value="KAK4013670.1"/>
    <property type="molecule type" value="Genomic_DNA"/>
</dbReference>
<comment type="caution">
    <text evidence="1">The sequence shown here is derived from an EMBL/GenBank/DDBJ whole genome shotgun (WGS) entry which is preliminary data.</text>
</comment>
<organism evidence="1 2">
    <name type="scientific">Daphnia magna</name>
    <dbReference type="NCBI Taxonomy" id="35525"/>
    <lineage>
        <taxon>Eukaryota</taxon>
        <taxon>Metazoa</taxon>
        <taxon>Ecdysozoa</taxon>
        <taxon>Arthropoda</taxon>
        <taxon>Crustacea</taxon>
        <taxon>Branchiopoda</taxon>
        <taxon>Diplostraca</taxon>
        <taxon>Cladocera</taxon>
        <taxon>Anomopoda</taxon>
        <taxon>Daphniidae</taxon>
        <taxon>Daphnia</taxon>
    </lineage>
</organism>
<reference evidence="1 2" key="1">
    <citation type="journal article" date="2023" name="Nucleic Acids Res.">
        <title>The hologenome of Daphnia magna reveals possible DNA methylation and microbiome-mediated evolution of the host genome.</title>
        <authorList>
            <person name="Chaturvedi A."/>
            <person name="Li X."/>
            <person name="Dhandapani V."/>
            <person name="Marshall H."/>
            <person name="Kissane S."/>
            <person name="Cuenca-Cambronero M."/>
            <person name="Asole G."/>
            <person name="Calvet F."/>
            <person name="Ruiz-Romero M."/>
            <person name="Marangio P."/>
            <person name="Guigo R."/>
            <person name="Rago D."/>
            <person name="Mirbahai L."/>
            <person name="Eastwood N."/>
            <person name="Colbourne J.K."/>
            <person name="Zhou J."/>
            <person name="Mallon E."/>
            <person name="Orsini L."/>
        </authorList>
    </citation>
    <scope>NUCLEOTIDE SEQUENCE [LARGE SCALE GENOMIC DNA]</scope>
    <source>
        <strain evidence="1">LRV0_1</strain>
    </source>
</reference>
<evidence type="ECO:0000313" key="1">
    <source>
        <dbReference type="EMBL" id="KAK4013670.1"/>
    </source>
</evidence>
<accession>A0ABQ9ZL41</accession>
<sequence>MLPFSPIVSQSCVSLFCSLLQSSSKYKLIRSQCKHIKYKNIRSCLHLEKCKLIISQCIHIEYKSKFMISSLLTLNKYKFMISQCIHMEYENV</sequence>
<dbReference type="Proteomes" id="UP001234178">
    <property type="component" value="Unassembled WGS sequence"/>
</dbReference>
<proteinExistence type="predicted"/>
<protein>
    <submittedName>
        <fullName evidence="1">Uncharacterized protein</fullName>
    </submittedName>
</protein>
<evidence type="ECO:0000313" key="2">
    <source>
        <dbReference type="Proteomes" id="UP001234178"/>
    </source>
</evidence>
<name>A0ABQ9ZL41_9CRUS</name>
<gene>
    <name evidence="1" type="ORF">OUZ56_026222</name>
</gene>